<dbReference type="EMBL" id="BARS01039664">
    <property type="protein sequence ID" value="GAG21518.1"/>
    <property type="molecule type" value="Genomic_DNA"/>
</dbReference>
<gene>
    <name evidence="1" type="ORF">S01H1_60552</name>
</gene>
<organism evidence="1">
    <name type="scientific">marine sediment metagenome</name>
    <dbReference type="NCBI Taxonomy" id="412755"/>
    <lineage>
        <taxon>unclassified sequences</taxon>
        <taxon>metagenomes</taxon>
        <taxon>ecological metagenomes</taxon>
    </lineage>
</organism>
<protein>
    <submittedName>
        <fullName evidence="1">Uncharacterized protein</fullName>
    </submittedName>
</protein>
<reference evidence="1" key="1">
    <citation type="journal article" date="2014" name="Front. Microbiol.">
        <title>High frequency of phylogenetically diverse reductive dehalogenase-homologous genes in deep subseafloor sedimentary metagenomes.</title>
        <authorList>
            <person name="Kawai M."/>
            <person name="Futagami T."/>
            <person name="Toyoda A."/>
            <person name="Takaki Y."/>
            <person name="Nishi S."/>
            <person name="Hori S."/>
            <person name="Arai W."/>
            <person name="Tsubouchi T."/>
            <person name="Morono Y."/>
            <person name="Uchiyama I."/>
            <person name="Ito T."/>
            <person name="Fujiyama A."/>
            <person name="Inagaki F."/>
            <person name="Takami H."/>
        </authorList>
    </citation>
    <scope>NUCLEOTIDE SEQUENCE</scope>
    <source>
        <strain evidence="1">Expedition CK06-06</strain>
    </source>
</reference>
<accession>X0WAC6</accession>
<feature type="non-terminal residue" evidence="1">
    <location>
        <position position="1"/>
    </location>
</feature>
<dbReference type="AlphaFoldDB" id="X0WAC6"/>
<name>X0WAC6_9ZZZZ</name>
<proteinExistence type="predicted"/>
<sequence>ETIMQMVQRNLVRLFEDDPWLSGTSARVLGGQQGGR</sequence>
<comment type="caution">
    <text evidence="1">The sequence shown here is derived from an EMBL/GenBank/DDBJ whole genome shotgun (WGS) entry which is preliminary data.</text>
</comment>
<evidence type="ECO:0000313" key="1">
    <source>
        <dbReference type="EMBL" id="GAG21518.1"/>
    </source>
</evidence>